<dbReference type="AlphaFoldDB" id="A8MEX5"/>
<dbReference type="KEGG" id="aoe:Clos_0907"/>
<name>A8MEX5_ALKOO</name>
<keyword evidence="6" id="KW-0560">Oxidoreductase</keyword>
<evidence type="ECO:0000313" key="10">
    <source>
        <dbReference type="EMBL" id="ABW18454.1"/>
    </source>
</evidence>
<evidence type="ECO:0000256" key="2">
    <source>
        <dbReference type="ARBA" id="ARBA00022490"/>
    </source>
</evidence>
<keyword evidence="2" id="KW-0963">Cytoplasm</keyword>
<proteinExistence type="predicted"/>
<evidence type="ECO:0000256" key="5">
    <source>
        <dbReference type="ARBA" id="ARBA00022785"/>
    </source>
</evidence>
<dbReference type="GO" id="GO:0046872">
    <property type="term" value="F:metal ion binding"/>
    <property type="evidence" value="ECO:0007669"/>
    <property type="project" value="UniProtKB-KW"/>
</dbReference>
<dbReference type="PANTHER" id="PTHR30002:SF4">
    <property type="entry name" value="EPOXYQUEUOSINE REDUCTASE"/>
    <property type="match status" value="1"/>
</dbReference>
<dbReference type="HOGENOM" id="CLU_030790_2_0_9"/>
<organism evidence="10 11">
    <name type="scientific">Alkaliphilus oremlandii (strain OhILAs)</name>
    <name type="common">Clostridium oremlandii (strain OhILAs)</name>
    <dbReference type="NCBI Taxonomy" id="350688"/>
    <lineage>
        <taxon>Bacteria</taxon>
        <taxon>Bacillati</taxon>
        <taxon>Bacillota</taxon>
        <taxon>Clostridia</taxon>
        <taxon>Peptostreptococcales</taxon>
        <taxon>Natronincolaceae</taxon>
        <taxon>Alkaliphilus</taxon>
    </lineage>
</organism>
<evidence type="ECO:0000256" key="3">
    <source>
        <dbReference type="ARBA" id="ARBA00022694"/>
    </source>
</evidence>
<dbReference type="PROSITE" id="PS00198">
    <property type="entry name" value="4FE4S_FER_1"/>
    <property type="match status" value="1"/>
</dbReference>
<dbReference type="GO" id="GO:0051539">
    <property type="term" value="F:4 iron, 4 sulfur cluster binding"/>
    <property type="evidence" value="ECO:0007669"/>
    <property type="project" value="UniProtKB-KW"/>
</dbReference>
<dbReference type="NCBIfam" id="TIGR00276">
    <property type="entry name" value="tRNA epoxyqueuosine(34) reductase QueG"/>
    <property type="match status" value="1"/>
</dbReference>
<keyword evidence="3" id="KW-0819">tRNA processing</keyword>
<evidence type="ECO:0000256" key="6">
    <source>
        <dbReference type="ARBA" id="ARBA00023002"/>
    </source>
</evidence>
<evidence type="ECO:0000256" key="1">
    <source>
        <dbReference type="ARBA" id="ARBA00022485"/>
    </source>
</evidence>
<evidence type="ECO:0000256" key="7">
    <source>
        <dbReference type="ARBA" id="ARBA00023004"/>
    </source>
</evidence>
<dbReference type="PROSITE" id="PS51379">
    <property type="entry name" value="4FE4S_FER_2"/>
    <property type="match status" value="1"/>
</dbReference>
<evidence type="ECO:0000256" key="8">
    <source>
        <dbReference type="ARBA" id="ARBA00023014"/>
    </source>
</evidence>
<dbReference type="eggNOG" id="COG1600">
    <property type="taxonomic scope" value="Bacteria"/>
</dbReference>
<dbReference type="SUPFAM" id="SSF54862">
    <property type="entry name" value="4Fe-4S ferredoxins"/>
    <property type="match status" value="1"/>
</dbReference>
<evidence type="ECO:0000313" key="11">
    <source>
        <dbReference type="Proteomes" id="UP000000269"/>
    </source>
</evidence>
<dbReference type="RefSeq" id="WP_012158766.1">
    <property type="nucleotide sequence ID" value="NC_009922.1"/>
</dbReference>
<evidence type="ECO:0000259" key="9">
    <source>
        <dbReference type="PROSITE" id="PS51379"/>
    </source>
</evidence>
<sequence length="375" mass="43080">MNLKEKIVQYSKSIGIDLIGFTDAGPFDDLRQILLDRKINGKLSGFEEEDIQLRVDPRKTLDTAKSIIVIAMSYYVGADQLPCSEKPKFYGELARTAWGKDYHLVLKEKLNQLADFIKNEEEDFQYKAFVDTGPLVDRYVANRSGIGFYGYNSAIINKTYGSWIFIGYMINNMAFEEDKSLENVHCYGCNLCIEQCPTSAIEGPYQFDANKCLSNILQQKRDIAEDVRLLIGKKIYGCDICQNVCPHNKGIKEMTTKEFMPKNPSHCVDLIELLHISNKEYNEIFKGNASGWRGKKTLQRNAIIALGNYKDENPWPHLIPMLKDERPDIRKITIETLYSIHPQKTVQLISSMKGNEKDQEVLMTIHKYLDNYKNK</sequence>
<dbReference type="Pfam" id="PF13484">
    <property type="entry name" value="Fer4_16"/>
    <property type="match status" value="1"/>
</dbReference>
<dbReference type="Gene3D" id="3.30.70.20">
    <property type="match status" value="1"/>
</dbReference>
<dbReference type="Pfam" id="PF08331">
    <property type="entry name" value="QueG_DUF1730"/>
    <property type="match status" value="1"/>
</dbReference>
<keyword evidence="8" id="KW-0411">Iron-sulfur</keyword>
<dbReference type="InterPro" id="IPR004453">
    <property type="entry name" value="QueG"/>
</dbReference>
<evidence type="ECO:0000256" key="4">
    <source>
        <dbReference type="ARBA" id="ARBA00022723"/>
    </source>
</evidence>
<dbReference type="InterPro" id="IPR016024">
    <property type="entry name" value="ARM-type_fold"/>
</dbReference>
<keyword evidence="11" id="KW-1185">Reference proteome</keyword>
<dbReference type="GO" id="GO:0052693">
    <property type="term" value="F:epoxyqueuosine reductase activity"/>
    <property type="evidence" value="ECO:0007669"/>
    <property type="project" value="TreeGrafter"/>
</dbReference>
<dbReference type="InterPro" id="IPR017896">
    <property type="entry name" value="4Fe4S_Fe-S-bd"/>
</dbReference>
<keyword evidence="4" id="KW-0479">Metal-binding</keyword>
<dbReference type="InterPro" id="IPR011989">
    <property type="entry name" value="ARM-like"/>
</dbReference>
<gene>
    <name evidence="10" type="ordered locus">Clos_0907</name>
</gene>
<dbReference type="SUPFAM" id="SSF48371">
    <property type="entry name" value="ARM repeat"/>
    <property type="match status" value="1"/>
</dbReference>
<dbReference type="Gene3D" id="1.25.10.10">
    <property type="entry name" value="Leucine-rich Repeat Variant"/>
    <property type="match status" value="1"/>
</dbReference>
<keyword evidence="1" id="KW-0004">4Fe-4S</keyword>
<keyword evidence="5" id="KW-0671">Queuosine biosynthesis</keyword>
<dbReference type="OrthoDB" id="9784571at2"/>
<dbReference type="GO" id="GO:0008616">
    <property type="term" value="P:tRNA queuosine(34) biosynthetic process"/>
    <property type="evidence" value="ECO:0007669"/>
    <property type="project" value="UniProtKB-KW"/>
</dbReference>
<dbReference type="STRING" id="350688.Clos_0907"/>
<protein>
    <recommendedName>
        <fullName evidence="9">4Fe-4S ferredoxin-type domain-containing protein</fullName>
    </recommendedName>
</protein>
<dbReference type="PANTHER" id="PTHR30002">
    <property type="entry name" value="EPOXYQUEUOSINE REDUCTASE"/>
    <property type="match status" value="1"/>
</dbReference>
<keyword evidence="7" id="KW-0408">Iron</keyword>
<dbReference type="InterPro" id="IPR013542">
    <property type="entry name" value="QueG_DUF1730"/>
</dbReference>
<dbReference type="InterPro" id="IPR017900">
    <property type="entry name" value="4Fe4S_Fe_S_CS"/>
</dbReference>
<dbReference type="EMBL" id="CP000853">
    <property type="protein sequence ID" value="ABW18454.1"/>
    <property type="molecule type" value="Genomic_DNA"/>
</dbReference>
<reference evidence="11" key="1">
    <citation type="submission" date="2007-10" db="EMBL/GenBank/DDBJ databases">
        <title>Complete genome of Alkaliphilus oremlandii OhILAs.</title>
        <authorList>
            <person name="Copeland A."/>
            <person name="Lucas S."/>
            <person name="Lapidus A."/>
            <person name="Barry K."/>
            <person name="Detter J.C."/>
            <person name="Glavina del Rio T."/>
            <person name="Hammon N."/>
            <person name="Israni S."/>
            <person name="Dalin E."/>
            <person name="Tice H."/>
            <person name="Pitluck S."/>
            <person name="Chain P."/>
            <person name="Malfatti S."/>
            <person name="Shin M."/>
            <person name="Vergez L."/>
            <person name="Schmutz J."/>
            <person name="Larimer F."/>
            <person name="Land M."/>
            <person name="Hauser L."/>
            <person name="Kyrpides N."/>
            <person name="Mikhailova N."/>
            <person name="Stolz J.F."/>
            <person name="Dawson A."/>
            <person name="Fisher E."/>
            <person name="Crable B."/>
            <person name="Perera E."/>
            <person name="Lisak J."/>
            <person name="Ranganathan M."/>
            <person name="Basu P."/>
            <person name="Richardson P."/>
        </authorList>
    </citation>
    <scope>NUCLEOTIDE SEQUENCE [LARGE SCALE GENOMIC DNA]</scope>
    <source>
        <strain evidence="11">OhILAs</strain>
    </source>
</reference>
<accession>A8MEX5</accession>
<dbReference type="Proteomes" id="UP000000269">
    <property type="component" value="Chromosome"/>
</dbReference>
<feature type="domain" description="4Fe-4S ferredoxin-type" evidence="9">
    <location>
        <begin position="177"/>
        <end position="206"/>
    </location>
</feature>